<dbReference type="Proteomes" id="UP001174909">
    <property type="component" value="Unassembled WGS sequence"/>
</dbReference>
<gene>
    <name evidence="1" type="ORF">GBAR_LOCUS27082</name>
</gene>
<comment type="caution">
    <text evidence="1">The sequence shown here is derived from an EMBL/GenBank/DDBJ whole genome shotgun (WGS) entry which is preliminary data.</text>
</comment>
<dbReference type="AlphaFoldDB" id="A0AA35TJR6"/>
<proteinExistence type="predicted"/>
<organism evidence="1 2">
    <name type="scientific">Geodia barretti</name>
    <name type="common">Barrett's horny sponge</name>
    <dbReference type="NCBI Taxonomy" id="519541"/>
    <lineage>
        <taxon>Eukaryota</taxon>
        <taxon>Metazoa</taxon>
        <taxon>Porifera</taxon>
        <taxon>Demospongiae</taxon>
        <taxon>Heteroscleromorpha</taxon>
        <taxon>Tetractinellida</taxon>
        <taxon>Astrophorina</taxon>
        <taxon>Geodiidae</taxon>
        <taxon>Geodia</taxon>
    </lineage>
</organism>
<protein>
    <submittedName>
        <fullName evidence="1">Uncharacterized protein</fullName>
    </submittedName>
</protein>
<evidence type="ECO:0000313" key="2">
    <source>
        <dbReference type="Proteomes" id="UP001174909"/>
    </source>
</evidence>
<accession>A0AA35TJR6</accession>
<dbReference type="EMBL" id="CASHTH010003779">
    <property type="protein sequence ID" value="CAI8049202.1"/>
    <property type="molecule type" value="Genomic_DNA"/>
</dbReference>
<name>A0AA35TJR6_GEOBA</name>
<sequence length="129" mass="14195">MHRRVREGHTVVVSDLYRGHVVVENNEGVVCGEVDREKLCEFHGAVVKDGNHHHPFPVGRETERPDDPLEISPSCKQTGFTRANSIHVIMSEICCLPSADPLSVVRRMVILSTSNDGPGNPVALTVTFT</sequence>
<reference evidence="1" key="1">
    <citation type="submission" date="2023-03" db="EMBL/GenBank/DDBJ databases">
        <authorList>
            <person name="Steffen K."/>
            <person name="Cardenas P."/>
        </authorList>
    </citation>
    <scope>NUCLEOTIDE SEQUENCE</scope>
</reference>
<evidence type="ECO:0000313" key="1">
    <source>
        <dbReference type="EMBL" id="CAI8049202.1"/>
    </source>
</evidence>
<keyword evidence="2" id="KW-1185">Reference proteome</keyword>